<dbReference type="InterPro" id="IPR003661">
    <property type="entry name" value="HisK_dim/P_dom"/>
</dbReference>
<sequence length="386" mass="40193">MALSALAASAEARGLAADRYRTALTEVPELLQLVADACQAPMAALKLVGGGSAQFTATLGIRTVVDVPQSMSLCDVVAATDDTMVVTDASQDPRLAGHPLVRGAQHVRFLGAAPLHHEGQIVGALCVFAGTPRRRNTEATIRLLSGIARRVDAETGLRHLLTSTPFPAAVDQDEVVSAISHEIRTPLASIRGNLELLTDSPGAIAPGYERRIDAITRNADRLCRTVDNLLRAVDQQAYAPVGQPHLIDVSAVVSDAVAALGDSRVHLAVPTGPVWATADPRLLEVALGQLLTNALCFGEPGTPVEVAVAPHPQPVITIRDHGPGLPQGELAVLGVPFVRGADAVRDQMPGLGLGLAISRRIVEAQGGALHLASTPGEGVTARILLT</sequence>
<dbReference type="Pfam" id="PF01590">
    <property type="entry name" value="GAF"/>
    <property type="match status" value="1"/>
</dbReference>
<dbReference type="InterPro" id="IPR003018">
    <property type="entry name" value="GAF"/>
</dbReference>
<keyword evidence="4" id="KW-0597">Phosphoprotein</keyword>
<dbReference type="Gene3D" id="3.30.565.10">
    <property type="entry name" value="Histidine kinase-like ATPase, C-terminal domain"/>
    <property type="match status" value="1"/>
</dbReference>
<feature type="domain" description="Histidine kinase" evidence="7">
    <location>
        <begin position="178"/>
        <end position="386"/>
    </location>
</feature>
<dbReference type="CDD" id="cd00082">
    <property type="entry name" value="HisKA"/>
    <property type="match status" value="1"/>
</dbReference>
<keyword evidence="5" id="KW-0418">Kinase</keyword>
<comment type="catalytic activity">
    <reaction evidence="1">
        <text>ATP + protein L-histidine = ADP + protein N-phospho-L-histidine.</text>
        <dbReference type="EC" id="2.7.13.3"/>
    </reaction>
</comment>
<evidence type="ECO:0000256" key="3">
    <source>
        <dbReference type="ARBA" id="ARBA00012438"/>
    </source>
</evidence>
<dbReference type="InterPro" id="IPR003594">
    <property type="entry name" value="HATPase_dom"/>
</dbReference>
<evidence type="ECO:0000313" key="8">
    <source>
        <dbReference type="EMBL" id="GIE72853.1"/>
    </source>
</evidence>
<keyword evidence="5" id="KW-0808">Transferase</keyword>
<name>A0ABQ4BQA8_9ACTN</name>
<dbReference type="InterPro" id="IPR005467">
    <property type="entry name" value="His_kinase_dom"/>
</dbReference>
<dbReference type="PANTHER" id="PTHR43547">
    <property type="entry name" value="TWO-COMPONENT HISTIDINE KINASE"/>
    <property type="match status" value="1"/>
</dbReference>
<dbReference type="PANTHER" id="PTHR43547:SF2">
    <property type="entry name" value="HYBRID SIGNAL TRANSDUCTION HISTIDINE KINASE C"/>
    <property type="match status" value="1"/>
</dbReference>
<dbReference type="PROSITE" id="PS50109">
    <property type="entry name" value="HIS_KIN"/>
    <property type="match status" value="1"/>
</dbReference>
<evidence type="ECO:0000259" key="7">
    <source>
        <dbReference type="PROSITE" id="PS50109"/>
    </source>
</evidence>
<dbReference type="InterPro" id="IPR036097">
    <property type="entry name" value="HisK_dim/P_sf"/>
</dbReference>
<dbReference type="SUPFAM" id="SSF55874">
    <property type="entry name" value="ATPase domain of HSP90 chaperone/DNA topoisomerase II/histidine kinase"/>
    <property type="match status" value="1"/>
</dbReference>
<dbReference type="CDD" id="cd00075">
    <property type="entry name" value="HATPase"/>
    <property type="match status" value="1"/>
</dbReference>
<dbReference type="RefSeq" id="WP_203830538.1">
    <property type="nucleotide sequence ID" value="NZ_BAAATY010000055.1"/>
</dbReference>
<gene>
    <name evidence="8" type="ORF">Apa02nite_089610</name>
</gene>
<dbReference type="SUPFAM" id="SSF47384">
    <property type="entry name" value="Homodimeric domain of signal transducing histidine kinase"/>
    <property type="match status" value="1"/>
</dbReference>
<keyword evidence="6" id="KW-0902">Two-component regulatory system</keyword>
<dbReference type="InterPro" id="IPR029016">
    <property type="entry name" value="GAF-like_dom_sf"/>
</dbReference>
<evidence type="ECO:0000256" key="1">
    <source>
        <dbReference type="ARBA" id="ARBA00000085"/>
    </source>
</evidence>
<dbReference type="Pfam" id="PF02518">
    <property type="entry name" value="HATPase_c"/>
    <property type="match status" value="1"/>
</dbReference>
<reference evidence="8 9" key="1">
    <citation type="submission" date="2021-01" db="EMBL/GenBank/DDBJ databases">
        <title>Whole genome shotgun sequence of Actinoplanes palleronii NBRC 14916.</title>
        <authorList>
            <person name="Komaki H."/>
            <person name="Tamura T."/>
        </authorList>
    </citation>
    <scope>NUCLEOTIDE SEQUENCE [LARGE SCALE GENOMIC DNA]</scope>
    <source>
        <strain evidence="8 9">NBRC 14916</strain>
    </source>
</reference>
<evidence type="ECO:0000256" key="5">
    <source>
        <dbReference type="ARBA" id="ARBA00022777"/>
    </source>
</evidence>
<dbReference type="EMBL" id="BOMS01000159">
    <property type="protein sequence ID" value="GIE72853.1"/>
    <property type="molecule type" value="Genomic_DNA"/>
</dbReference>
<evidence type="ECO:0000256" key="2">
    <source>
        <dbReference type="ARBA" id="ARBA00004236"/>
    </source>
</evidence>
<protein>
    <recommendedName>
        <fullName evidence="3">histidine kinase</fullName>
        <ecNumber evidence="3">2.7.13.3</ecNumber>
    </recommendedName>
</protein>
<dbReference type="Pfam" id="PF00512">
    <property type="entry name" value="HisKA"/>
    <property type="match status" value="1"/>
</dbReference>
<accession>A0ABQ4BQA8</accession>
<dbReference type="Gene3D" id="3.30.450.40">
    <property type="match status" value="1"/>
</dbReference>
<dbReference type="PRINTS" id="PR00344">
    <property type="entry name" value="BCTRLSENSOR"/>
</dbReference>
<dbReference type="SMART" id="SM00387">
    <property type="entry name" value="HATPase_c"/>
    <property type="match status" value="1"/>
</dbReference>
<dbReference type="SUPFAM" id="SSF55781">
    <property type="entry name" value="GAF domain-like"/>
    <property type="match status" value="1"/>
</dbReference>
<evidence type="ECO:0000256" key="6">
    <source>
        <dbReference type="ARBA" id="ARBA00023012"/>
    </source>
</evidence>
<dbReference type="Gene3D" id="1.10.287.130">
    <property type="match status" value="1"/>
</dbReference>
<organism evidence="8 9">
    <name type="scientific">Actinoplanes palleronii</name>
    <dbReference type="NCBI Taxonomy" id="113570"/>
    <lineage>
        <taxon>Bacteria</taxon>
        <taxon>Bacillati</taxon>
        <taxon>Actinomycetota</taxon>
        <taxon>Actinomycetes</taxon>
        <taxon>Micromonosporales</taxon>
        <taxon>Micromonosporaceae</taxon>
        <taxon>Actinoplanes</taxon>
    </lineage>
</organism>
<dbReference type="Proteomes" id="UP000624709">
    <property type="component" value="Unassembled WGS sequence"/>
</dbReference>
<dbReference type="InterPro" id="IPR036890">
    <property type="entry name" value="HATPase_C_sf"/>
</dbReference>
<dbReference type="InterPro" id="IPR004358">
    <property type="entry name" value="Sig_transdc_His_kin-like_C"/>
</dbReference>
<comment type="caution">
    <text evidence="8">The sequence shown here is derived from an EMBL/GenBank/DDBJ whole genome shotgun (WGS) entry which is preliminary data.</text>
</comment>
<dbReference type="SMART" id="SM00388">
    <property type="entry name" value="HisKA"/>
    <property type="match status" value="1"/>
</dbReference>
<evidence type="ECO:0000313" key="9">
    <source>
        <dbReference type="Proteomes" id="UP000624709"/>
    </source>
</evidence>
<keyword evidence="9" id="KW-1185">Reference proteome</keyword>
<dbReference type="EC" id="2.7.13.3" evidence="3"/>
<comment type="subcellular location">
    <subcellularLocation>
        <location evidence="2">Cell membrane</location>
    </subcellularLocation>
</comment>
<evidence type="ECO:0000256" key="4">
    <source>
        <dbReference type="ARBA" id="ARBA00022553"/>
    </source>
</evidence>
<proteinExistence type="predicted"/>